<feature type="transmembrane region" description="Helical" evidence="6">
    <location>
        <begin position="815"/>
        <end position="838"/>
    </location>
</feature>
<feature type="transmembrane region" description="Helical" evidence="6">
    <location>
        <begin position="192"/>
        <end position="212"/>
    </location>
</feature>
<name>A0A194X6B5_MOLSC</name>
<dbReference type="PANTHER" id="PTHR47804">
    <property type="entry name" value="60S RIBOSOMAL PROTEIN L19"/>
    <property type="match status" value="1"/>
</dbReference>
<keyword evidence="4 6" id="KW-0472">Membrane</keyword>
<feature type="transmembrane region" description="Helical" evidence="6">
    <location>
        <begin position="258"/>
        <end position="278"/>
    </location>
</feature>
<feature type="domain" description="Integral membrane bound transporter" evidence="8">
    <location>
        <begin position="696"/>
        <end position="833"/>
    </location>
</feature>
<dbReference type="EMBL" id="KQ947417">
    <property type="protein sequence ID" value="KUJ15720.1"/>
    <property type="molecule type" value="Genomic_DNA"/>
</dbReference>
<feature type="region of interest" description="Disordered" evidence="5">
    <location>
        <begin position="1"/>
        <end position="32"/>
    </location>
</feature>
<evidence type="ECO:0000259" key="8">
    <source>
        <dbReference type="Pfam" id="PF13515"/>
    </source>
</evidence>
<dbReference type="InterPro" id="IPR018820">
    <property type="entry name" value="BRE4-related_DUF2421"/>
</dbReference>
<evidence type="ECO:0000256" key="3">
    <source>
        <dbReference type="ARBA" id="ARBA00022989"/>
    </source>
</evidence>
<dbReference type="STRING" id="149040.A0A194X6B5"/>
<feature type="domain" description="DUF2421" evidence="7">
    <location>
        <begin position="886"/>
        <end position="988"/>
    </location>
</feature>
<evidence type="ECO:0000256" key="2">
    <source>
        <dbReference type="ARBA" id="ARBA00022692"/>
    </source>
</evidence>
<evidence type="ECO:0000256" key="6">
    <source>
        <dbReference type="SAM" id="Phobius"/>
    </source>
</evidence>
<feature type="transmembrane region" description="Helical" evidence="6">
    <location>
        <begin position="158"/>
        <end position="180"/>
    </location>
</feature>
<sequence length="1066" mass="119561">MSSPSTADGPASPSSRRFPGVSKRSRLRNGTFIIPGTGERVRRQITLRGASSFDGPSRSFSSDSESPILPLRRTYSQAGTFRTALDNTYDALREIWDWLRTPTARDILKCSLAYLLGSMGTFLPPLANFLGHQDGKHMVATITVYFHPARSAGSMEEAALLGFGAFLYATFIGISSMATSTFFETQLHLIELGYALVLIIFCGGGLGFVGWFKQRFNAPLVSVACSLASLAIITIITKENAVQVGVFENDKIVQVMKMVIIGIAATSAVSLLVWPACARTQLRETMIKTTDSFGDMLTMITRSFLSGSETDLRSTSFNNAQSKYRSVFTQLTKNLKEAKFEHYLLGREQEYRVEANLVHCMQRLAQSIGGLRSAATTQFSLLREGAATGNATPMTGLRMFPQQVLPTNSMRQDRFAVLTAIEEASEEGSGAEDQQADQDLPRPPKREGTDMSLGSTTMPTVRTPSEIFSRFIMHLGPSMKSLAYTLSQILQELPFSEGPDYEIMINDHFKTSLTEALQLYSEARADALKQLYKSKELDRERPESIEADFEEVAASCGHFSFSLQTFANEMQNFLSILEELKEATENRDQRSWSWLRFWQKSKAQMTQRPNDDPEQEALVDQNQEVEVPKDLPDLVLERREIRNLQQPDYDPLDNLYRKVFKVIRFLERDDLRFACKVGIGASLYALFAFIPWTRPFYQHWRGEWGLLSYMLVCAMTIGASNTTGWSRFIGTVIGAVIAIIVWAICQGNPFALAFCGWLVSLPCFYIIIAKGNGPFGRFIMLTYNLSCLYAYSLSVKDNSENDDDEGGVTPIIGEIALHRVVAVLAGVLWGLIITRVIWPISARHKFKDGLSLLLLRMGLIWKRDPLATLLEGESQNEYMNLREEFALQRYVLRLDNLRSAATHEFELRGPFPAKQFGRIMDSTNKMLDSFHAMNVVVQKNLNATEGETALLKCTAEERAQLCARISHLFQVLASSLKLEYPLSDTVPSTSNPRDRLLAKIFQYRKDAAVAAGLDDDDDTVVAKDEDYEMLYAYILVTGQLSEEIGKVERIVEELYGVMDEDMLKLQ</sequence>
<organism evidence="9 10">
    <name type="scientific">Mollisia scopiformis</name>
    <name type="common">Conifer needle endophyte fungus</name>
    <name type="synonym">Phialocephala scopiformis</name>
    <dbReference type="NCBI Taxonomy" id="149040"/>
    <lineage>
        <taxon>Eukaryota</taxon>
        <taxon>Fungi</taxon>
        <taxon>Dikarya</taxon>
        <taxon>Ascomycota</taxon>
        <taxon>Pezizomycotina</taxon>
        <taxon>Leotiomycetes</taxon>
        <taxon>Helotiales</taxon>
        <taxon>Mollisiaceae</taxon>
        <taxon>Mollisia</taxon>
    </lineage>
</organism>
<accession>A0A194X6B5</accession>
<reference evidence="9 10" key="1">
    <citation type="submission" date="2015-10" db="EMBL/GenBank/DDBJ databases">
        <title>Full genome of DAOMC 229536 Phialocephala scopiformis, a fungal endophyte of spruce producing the potent anti-insectan compound rugulosin.</title>
        <authorList>
            <consortium name="DOE Joint Genome Institute"/>
            <person name="Walker A.K."/>
            <person name="Frasz S.L."/>
            <person name="Seifert K.A."/>
            <person name="Miller J.D."/>
            <person name="Mondo S.J."/>
            <person name="Labutti K."/>
            <person name="Lipzen A."/>
            <person name="Dockter R."/>
            <person name="Kennedy M."/>
            <person name="Grigoriev I.V."/>
            <person name="Spatafora J.W."/>
        </authorList>
    </citation>
    <scope>NUCLEOTIDE SEQUENCE [LARGE SCALE GENOMIC DNA]</scope>
    <source>
        <strain evidence="9 10">CBS 120377</strain>
    </source>
</reference>
<dbReference type="PANTHER" id="PTHR47804:SF1">
    <property type="entry name" value="DUF2421 DOMAIN-CONTAINING PROTEIN"/>
    <property type="match status" value="1"/>
</dbReference>
<feature type="transmembrane region" description="Helical" evidence="6">
    <location>
        <begin position="728"/>
        <end position="744"/>
    </location>
</feature>
<dbReference type="GO" id="GO:0016020">
    <property type="term" value="C:membrane"/>
    <property type="evidence" value="ECO:0007669"/>
    <property type="project" value="UniProtKB-SubCell"/>
</dbReference>
<evidence type="ECO:0000313" key="10">
    <source>
        <dbReference type="Proteomes" id="UP000070700"/>
    </source>
</evidence>
<feature type="transmembrane region" description="Helical" evidence="6">
    <location>
        <begin position="775"/>
        <end position="795"/>
    </location>
</feature>
<dbReference type="GeneID" id="28821695"/>
<feature type="transmembrane region" description="Helical" evidence="6">
    <location>
        <begin position="750"/>
        <end position="768"/>
    </location>
</feature>
<feature type="compositionally biased region" description="Basic and acidic residues" evidence="5">
    <location>
        <begin position="439"/>
        <end position="449"/>
    </location>
</feature>
<proteinExistence type="predicted"/>
<dbReference type="Pfam" id="PF13515">
    <property type="entry name" value="FUSC_2"/>
    <property type="match status" value="1"/>
</dbReference>
<gene>
    <name evidence="9" type="ORF">LY89DRAFT_647637</name>
</gene>
<feature type="compositionally biased region" description="Acidic residues" evidence="5">
    <location>
        <begin position="423"/>
        <end position="436"/>
    </location>
</feature>
<evidence type="ECO:0000256" key="4">
    <source>
        <dbReference type="ARBA" id="ARBA00023136"/>
    </source>
</evidence>
<dbReference type="AlphaFoldDB" id="A0A194X6B5"/>
<dbReference type="OrthoDB" id="2306at2759"/>
<dbReference type="Proteomes" id="UP000070700">
    <property type="component" value="Unassembled WGS sequence"/>
</dbReference>
<dbReference type="InParanoid" id="A0A194X6B5"/>
<evidence type="ECO:0000256" key="1">
    <source>
        <dbReference type="ARBA" id="ARBA00004141"/>
    </source>
</evidence>
<protein>
    <submittedName>
        <fullName evidence="9">Uncharacterized protein</fullName>
    </submittedName>
</protein>
<dbReference type="InterPro" id="IPR049453">
    <property type="entry name" value="Memb_transporter_dom"/>
</dbReference>
<keyword evidence="2 6" id="KW-0812">Transmembrane</keyword>
<dbReference type="InterPro" id="IPR052430">
    <property type="entry name" value="IVT-Associated"/>
</dbReference>
<feature type="region of interest" description="Disordered" evidence="5">
    <location>
        <begin position="423"/>
        <end position="459"/>
    </location>
</feature>
<dbReference type="KEGG" id="psco:LY89DRAFT_647637"/>
<dbReference type="RefSeq" id="XP_018070075.1">
    <property type="nucleotide sequence ID" value="XM_018211969.1"/>
</dbReference>
<evidence type="ECO:0000259" key="7">
    <source>
        <dbReference type="Pfam" id="PF10334"/>
    </source>
</evidence>
<evidence type="ECO:0000256" key="5">
    <source>
        <dbReference type="SAM" id="MobiDB-lite"/>
    </source>
</evidence>
<keyword evidence="10" id="KW-1185">Reference proteome</keyword>
<feature type="transmembrane region" description="Helical" evidence="6">
    <location>
        <begin position="673"/>
        <end position="692"/>
    </location>
</feature>
<keyword evidence="3 6" id="KW-1133">Transmembrane helix</keyword>
<evidence type="ECO:0000313" key="9">
    <source>
        <dbReference type="EMBL" id="KUJ15720.1"/>
    </source>
</evidence>
<comment type="subcellular location">
    <subcellularLocation>
        <location evidence="1">Membrane</location>
        <topology evidence="1">Multi-pass membrane protein</topology>
    </subcellularLocation>
</comment>
<dbReference type="Pfam" id="PF10334">
    <property type="entry name" value="BRE4"/>
    <property type="match status" value="1"/>
</dbReference>
<feature type="transmembrane region" description="Helical" evidence="6">
    <location>
        <begin position="219"/>
        <end position="238"/>
    </location>
</feature>